<feature type="transmembrane region" description="Helical" evidence="5">
    <location>
        <begin position="21"/>
        <end position="40"/>
    </location>
</feature>
<evidence type="ECO:0000256" key="2">
    <source>
        <dbReference type="ARBA" id="ARBA00022692"/>
    </source>
</evidence>
<dbReference type="OrthoDB" id="9811483at2"/>
<dbReference type="Gene3D" id="3.40.1710.10">
    <property type="entry name" value="abc type-2 transporter like domain"/>
    <property type="match status" value="1"/>
</dbReference>
<feature type="transmembrane region" description="Helical" evidence="5">
    <location>
        <begin position="451"/>
        <end position="471"/>
    </location>
</feature>
<dbReference type="EMBL" id="BMUB01000001">
    <property type="protein sequence ID" value="GGU55919.1"/>
    <property type="molecule type" value="Genomic_DNA"/>
</dbReference>
<evidence type="ECO:0000256" key="1">
    <source>
        <dbReference type="ARBA" id="ARBA00004141"/>
    </source>
</evidence>
<keyword evidence="2 5" id="KW-0812">Transmembrane</keyword>
<evidence type="ECO:0000313" key="7">
    <source>
        <dbReference type="EMBL" id="GGU55919.1"/>
    </source>
</evidence>
<evidence type="ECO:0000313" key="8">
    <source>
        <dbReference type="EMBL" id="OEV33089.1"/>
    </source>
</evidence>
<gene>
    <name evidence="7" type="ORF">GCM10010502_02760</name>
    <name evidence="8" type="ORF">HS99_0014610</name>
</gene>
<dbReference type="PANTHER" id="PTHR43077">
    <property type="entry name" value="TRANSPORT PERMEASE YVFS-RELATED"/>
    <property type="match status" value="1"/>
</dbReference>
<dbReference type="Proteomes" id="UP000037395">
    <property type="component" value="Unassembled WGS sequence"/>
</dbReference>
<evidence type="ECO:0000313" key="9">
    <source>
        <dbReference type="Proteomes" id="UP000037395"/>
    </source>
</evidence>
<dbReference type="AlphaFoldDB" id="A0A1E7MXD8"/>
<reference evidence="8" key="3">
    <citation type="submission" date="2016-08" db="EMBL/GenBank/DDBJ databases">
        <title>Sequencing, Assembly and Comparative Genomics of S. aureofaciens ATCC 10762.</title>
        <authorList>
            <person name="Gradnigo J.S."/>
            <person name="Johnson N."/>
            <person name="Somerville G.A."/>
        </authorList>
    </citation>
    <scope>NUCLEOTIDE SEQUENCE [LARGE SCALE GENOMIC DNA]</scope>
    <source>
        <strain evidence="8">ATCC 10762</strain>
    </source>
</reference>
<dbReference type="NCBIfam" id="TIGR03061">
    <property type="entry name" value="pip_yhgE_Nterm"/>
    <property type="match status" value="1"/>
</dbReference>
<reference evidence="8 9" key="2">
    <citation type="submission" date="2014-07" db="EMBL/GenBank/DDBJ databases">
        <authorList>
            <person name="Zhang J.E."/>
            <person name="Yang H."/>
            <person name="Guo J."/>
            <person name="Deng Z."/>
            <person name="Luo H."/>
            <person name="Luo M."/>
            <person name="Zhao B."/>
        </authorList>
    </citation>
    <scope>NUCLEOTIDE SEQUENCE [LARGE SCALE GENOMIC DNA]</scope>
    <source>
        <strain evidence="8">ATCC 10762</strain>
        <strain evidence="9">ATCC 10762 / DSM 40127 / CCM 3239 / JCM 4008 / LMG 5968 / NBRC 12843 / NCIMB 8234 / A-377</strain>
    </source>
</reference>
<feature type="domain" description="ABC-2 type transporter transmembrane" evidence="6">
    <location>
        <begin position="26"/>
        <end position="163"/>
    </location>
</feature>
<evidence type="ECO:0000259" key="6">
    <source>
        <dbReference type="Pfam" id="PF12698"/>
    </source>
</evidence>
<feature type="transmembrane region" description="Helical" evidence="5">
    <location>
        <begin position="546"/>
        <end position="565"/>
    </location>
</feature>
<dbReference type="Pfam" id="PF12698">
    <property type="entry name" value="ABC2_membrane_3"/>
    <property type="match status" value="2"/>
</dbReference>
<reference evidence="7" key="5">
    <citation type="submission" date="2020-09" db="EMBL/GenBank/DDBJ databases">
        <authorList>
            <person name="Sun Q."/>
            <person name="Ohkuma M."/>
        </authorList>
    </citation>
    <scope>NUCLEOTIDE SEQUENCE</scope>
    <source>
        <strain evidence="7">JCM 4434</strain>
    </source>
</reference>
<feature type="transmembrane region" description="Helical" evidence="5">
    <location>
        <begin position="521"/>
        <end position="539"/>
    </location>
</feature>
<dbReference type="InterPro" id="IPR017500">
    <property type="entry name" value="Phage_infect_YhgE_N"/>
</dbReference>
<keyword evidence="4 5" id="KW-0472">Membrane</keyword>
<dbReference type="PANTHER" id="PTHR43077:SF5">
    <property type="entry name" value="PHAGE INFECTION PROTEIN"/>
    <property type="match status" value="1"/>
</dbReference>
<dbReference type="RefSeq" id="WP_030552394.1">
    <property type="nucleotide sequence ID" value="NZ_BMUB01000001.1"/>
</dbReference>
<dbReference type="InterPro" id="IPR017501">
    <property type="entry name" value="Phage_infect_YhgE_C"/>
</dbReference>
<dbReference type="GO" id="GO:0016020">
    <property type="term" value="C:membrane"/>
    <property type="evidence" value="ECO:0007669"/>
    <property type="project" value="UniProtKB-SubCell"/>
</dbReference>
<dbReference type="EMBL" id="JPRF03000076">
    <property type="protein sequence ID" value="OEV33089.1"/>
    <property type="molecule type" value="Genomic_DNA"/>
</dbReference>
<dbReference type="InterPro" id="IPR013525">
    <property type="entry name" value="ABC2_TM"/>
</dbReference>
<comment type="subcellular location">
    <subcellularLocation>
        <location evidence="1">Membrane</location>
        <topology evidence="1">Multi-pass membrane protein</topology>
    </subcellularLocation>
</comment>
<proteinExistence type="predicted"/>
<reference evidence="7" key="1">
    <citation type="journal article" date="2014" name="Int. J. Syst. Evol. Microbiol.">
        <title>Complete genome sequence of Corynebacterium casei LMG S-19264T (=DSM 44701T), isolated from a smear-ripened cheese.</title>
        <authorList>
            <consortium name="US DOE Joint Genome Institute (JGI-PGF)"/>
            <person name="Walter F."/>
            <person name="Albersmeier A."/>
            <person name="Kalinowski J."/>
            <person name="Ruckert C."/>
        </authorList>
    </citation>
    <scope>NUCLEOTIDE SEQUENCE</scope>
    <source>
        <strain evidence="7">JCM 4434</strain>
    </source>
</reference>
<dbReference type="GeneID" id="97483473"/>
<organism evidence="8 9">
    <name type="scientific">Kitasatospora aureofaciens</name>
    <name type="common">Streptomyces aureofaciens</name>
    <dbReference type="NCBI Taxonomy" id="1894"/>
    <lineage>
        <taxon>Bacteria</taxon>
        <taxon>Bacillati</taxon>
        <taxon>Actinomycetota</taxon>
        <taxon>Actinomycetes</taxon>
        <taxon>Kitasatosporales</taxon>
        <taxon>Streptomycetaceae</taxon>
        <taxon>Kitasatospora</taxon>
    </lineage>
</organism>
<evidence type="ECO:0000256" key="5">
    <source>
        <dbReference type="SAM" id="Phobius"/>
    </source>
</evidence>
<comment type="caution">
    <text evidence="8">The sequence shown here is derived from an EMBL/GenBank/DDBJ whole genome shotgun (WGS) entry which is preliminary data.</text>
</comment>
<sequence length="646" mass="66831">MTAIRLAVLELRGFRGPLRRFVPLVLCLVPLLYGAMYLWANWDPYGKTGHIPVAVVNEDRPAETRQGQRVDAGAQVVTELKASGEFDWAFVDDAAARTGLEHGRYAFTVRIPADFSARLATGPDAQPEQARIHIQLNDANNYIAGVMTEVVQTKLQEQVNSAAHEAYVRGVYGRLADIGGKLNTAAQAAQGLVNATTVAQQGSSAAAGAGATLQSGSTQLADGAQKLSQATAQVHAAAAALTEAAPQLSTATDAVVSAATVVSQGVDAVHTATSTVKQGTAKAVADLDRLAEAHPGLGDDPVFQRAKQDMTAADTVAGQIDGHAATASGNAHAARQQAVALQKTAAAAQQSAQNAQTPLALVDSGAQSIAVGTTTVSAGLSALQQGSGALKTAADQAHTGATTLATLIDDGRKQVPVLDSGQVDHASKVLGTPVDIDRSNLHPAGVYGRGLAPFFFGIALWVFGLFAYLFLRPVNTRALAARTRASTLAVAGWLPAAALGVLGALILYGVVSAGLGLHAQAPWKTVLLLSVGAAAFVAVDHCLRTAFGTAGDVLSLVLLILQLTASGGLYPMQTTPAPFQTVHPFLPMTYLVDGLRVTISGGPASHLTRDLAVLAGFGVLFLALTSLALCRRRVWTVSRLHPDLDL</sequence>
<dbReference type="GO" id="GO:0140359">
    <property type="term" value="F:ABC-type transporter activity"/>
    <property type="evidence" value="ECO:0007669"/>
    <property type="project" value="InterPro"/>
</dbReference>
<feature type="transmembrane region" description="Helical" evidence="5">
    <location>
        <begin position="492"/>
        <end position="515"/>
    </location>
</feature>
<keyword evidence="9" id="KW-1185">Reference proteome</keyword>
<dbReference type="Proteomes" id="UP000610124">
    <property type="component" value="Unassembled WGS sequence"/>
</dbReference>
<feature type="domain" description="ABC-2 type transporter transmembrane" evidence="6">
    <location>
        <begin position="414"/>
        <end position="626"/>
    </location>
</feature>
<dbReference type="InterPro" id="IPR051328">
    <property type="entry name" value="T7SS_ABC-Transporter"/>
</dbReference>
<evidence type="ECO:0000256" key="3">
    <source>
        <dbReference type="ARBA" id="ARBA00022989"/>
    </source>
</evidence>
<reference evidence="9" key="4">
    <citation type="submission" date="2016-08" db="EMBL/GenBank/DDBJ databases">
        <title>Sequencing, assembly and comparative genomics of S. aureofaciens ATCC 10762.</title>
        <authorList>
            <person name="Gradnigo J.S."/>
            <person name="Johnson N."/>
            <person name="Somerville G.A."/>
        </authorList>
    </citation>
    <scope>NUCLEOTIDE SEQUENCE [LARGE SCALE GENOMIC DNA]</scope>
    <source>
        <strain evidence="9">ATCC 10762 / DSM 40127 / CCM 3239 / JCM 4008 / LMG 5968 / NBRC 12843 / NCIMB 8234 / A-377</strain>
    </source>
</reference>
<accession>A0A1E7MXD8</accession>
<accession>A0A8H9LGF4</accession>
<feature type="transmembrane region" description="Helical" evidence="5">
    <location>
        <begin position="611"/>
        <end position="630"/>
    </location>
</feature>
<keyword evidence="3 5" id="KW-1133">Transmembrane helix</keyword>
<dbReference type="NCBIfam" id="TIGR03062">
    <property type="entry name" value="pip_yhgE_Cterm"/>
    <property type="match status" value="1"/>
</dbReference>
<protein>
    <submittedName>
        <fullName evidence="8">ABC transporter</fullName>
    </submittedName>
</protein>
<evidence type="ECO:0000256" key="4">
    <source>
        <dbReference type="ARBA" id="ARBA00023136"/>
    </source>
</evidence>
<name>A0A1E7MXD8_KITAU</name>